<keyword evidence="2 3" id="KW-0802">TPR repeat</keyword>
<feature type="repeat" description="TPR" evidence="3">
    <location>
        <begin position="191"/>
        <end position="224"/>
    </location>
</feature>
<dbReference type="InterPro" id="IPR013105">
    <property type="entry name" value="TPR_2"/>
</dbReference>
<dbReference type="EMBL" id="JABAGV010000005">
    <property type="protein sequence ID" value="MBC2473663.1"/>
    <property type="molecule type" value="Genomic_DNA"/>
</dbReference>
<reference evidence="5" key="6">
    <citation type="journal article" date="2022" name="Nat. Biotechnol.">
        <title>Carbon-negative production of acetone and isopropanol by gas fermentation at industrial pilot scale.</title>
        <authorList>
            <person name="Liew F.E."/>
            <person name="Nogle R."/>
            <person name="Abdalla T."/>
            <person name="Rasor B.J."/>
            <person name="Canter C."/>
            <person name="Jensen R.O."/>
            <person name="Wang L."/>
            <person name="Strutz J."/>
            <person name="Chirania P."/>
            <person name="De Tissera S."/>
            <person name="Mueller A.P."/>
            <person name="Ruan Z."/>
            <person name="Gao A."/>
            <person name="Tran L."/>
            <person name="Engle N.L."/>
            <person name="Bromley J.C."/>
            <person name="Daniell J."/>
            <person name="Conrado R."/>
            <person name="Tschaplinski T.J."/>
            <person name="Giannone R.J."/>
            <person name="Hettich R.L."/>
            <person name="Karim A.S."/>
            <person name="Simpson S.D."/>
            <person name="Brown S.D."/>
            <person name="Leang C."/>
            <person name="Jewett M.C."/>
            <person name="Kopke M."/>
        </authorList>
    </citation>
    <scope>NUCLEOTIDE SEQUENCE</scope>
    <source>
        <strain evidence="5">DJ015</strain>
    </source>
</reference>
<dbReference type="EMBL" id="CP010086">
    <property type="protein sequence ID" value="AJG98503.1"/>
    <property type="molecule type" value="Genomic_DNA"/>
</dbReference>
<dbReference type="InterPro" id="IPR011990">
    <property type="entry name" value="TPR-like_helical_dom_sf"/>
</dbReference>
<evidence type="ECO:0000313" key="5">
    <source>
        <dbReference type="EMBL" id="MBC2473663.1"/>
    </source>
</evidence>
<proteinExistence type="predicted"/>
<evidence type="ECO:0000313" key="7">
    <source>
        <dbReference type="EMBL" id="NSB15722.1"/>
    </source>
</evidence>
<dbReference type="Pfam" id="PF07719">
    <property type="entry name" value="TPR_2"/>
    <property type="match status" value="1"/>
</dbReference>
<dbReference type="GeneID" id="66344655"/>
<reference evidence="6" key="5">
    <citation type="submission" date="2020-11" db="EMBL/GenBank/DDBJ databases">
        <authorList>
            <person name="Thieme N."/>
            <person name="Liebl W."/>
            <person name="Zverlov V."/>
        </authorList>
    </citation>
    <scope>NUCLEOTIDE SEQUENCE</scope>
    <source>
        <strain evidence="6">NT08</strain>
    </source>
</reference>
<dbReference type="SUPFAM" id="SSF48452">
    <property type="entry name" value="TPR-like"/>
    <property type="match status" value="1"/>
</dbReference>
<evidence type="ECO:0000256" key="2">
    <source>
        <dbReference type="ARBA" id="ARBA00022803"/>
    </source>
</evidence>
<reference evidence="4" key="2">
    <citation type="submission" date="2016-02" db="EMBL/GenBank/DDBJ databases">
        <title>Genome sequence of Clostridium beijerinckii strain 59B.</title>
        <authorList>
            <person name="Little G.T."/>
            <person name="Minton N.P."/>
        </authorList>
    </citation>
    <scope>NUCLEOTIDE SEQUENCE</scope>
    <source>
        <strain evidence="4">NCIMB 14988</strain>
    </source>
</reference>
<dbReference type="AlphaFoldDB" id="A0A0B5QNT2"/>
<dbReference type="RefSeq" id="WP_011969085.1">
    <property type="nucleotide sequence ID" value="NZ_BKAK01000143.1"/>
</dbReference>
<dbReference type="PROSITE" id="PS50005">
    <property type="entry name" value="TPR"/>
    <property type="match status" value="1"/>
</dbReference>
<dbReference type="SMART" id="SM00028">
    <property type="entry name" value="TPR"/>
    <property type="match status" value="4"/>
</dbReference>
<dbReference type="Proteomes" id="UP000031866">
    <property type="component" value="Chromosome"/>
</dbReference>
<evidence type="ECO:0000313" key="6">
    <source>
        <dbReference type="EMBL" id="MBF7811462.1"/>
    </source>
</evidence>
<evidence type="ECO:0000256" key="1">
    <source>
        <dbReference type="ARBA" id="ARBA00022737"/>
    </source>
</evidence>
<accession>A0A0B5QNT2</accession>
<evidence type="ECO:0000313" key="4">
    <source>
        <dbReference type="EMBL" id="AJG98503.1"/>
    </source>
</evidence>
<dbReference type="Proteomes" id="UP000822184">
    <property type="component" value="Unassembled WGS sequence"/>
</dbReference>
<dbReference type="EMBL" id="JABTDW010000001">
    <property type="protein sequence ID" value="NSB15722.1"/>
    <property type="molecule type" value="Genomic_DNA"/>
</dbReference>
<organism evidence="4 8">
    <name type="scientific">Clostridium beijerinckii</name>
    <name type="common">Clostridium MP</name>
    <dbReference type="NCBI Taxonomy" id="1520"/>
    <lineage>
        <taxon>Bacteria</taxon>
        <taxon>Bacillati</taxon>
        <taxon>Bacillota</taxon>
        <taxon>Clostridia</taxon>
        <taxon>Eubacteriales</taxon>
        <taxon>Clostridiaceae</taxon>
        <taxon>Clostridium</taxon>
    </lineage>
</organism>
<dbReference type="Proteomes" id="UP001194098">
    <property type="component" value="Unassembled WGS sequence"/>
</dbReference>
<name>A0A0B5QNT2_CLOBE</name>
<dbReference type="EMBL" id="JADOEF010000001">
    <property type="protein sequence ID" value="MBF7811462.1"/>
    <property type="molecule type" value="Genomic_DNA"/>
</dbReference>
<dbReference type="OMA" id="NIYMNRE"/>
<dbReference type="KEGG" id="cbei:LF65_01904"/>
<dbReference type="InterPro" id="IPR019734">
    <property type="entry name" value="TPR_rpt"/>
</dbReference>
<dbReference type="Proteomes" id="UP000631418">
    <property type="component" value="Unassembled WGS sequence"/>
</dbReference>
<dbReference type="OrthoDB" id="1893695at2"/>
<dbReference type="Gene3D" id="1.25.40.10">
    <property type="entry name" value="Tetratricopeptide repeat domain"/>
    <property type="match status" value="2"/>
</dbReference>
<gene>
    <name evidence="7" type="ORF">BCD95_003981</name>
    <name evidence="5" type="ORF">HGI39_02880</name>
    <name evidence="6" type="ORF">IS491_22880</name>
    <name evidence="4" type="ORF">LF65_01904</name>
</gene>
<dbReference type="STRING" id="1520.LF65_01904"/>
<keyword evidence="1" id="KW-0677">Repeat</keyword>
<protein>
    <submittedName>
        <fullName evidence="7">Tetratricopeptide (TPR) repeat protein</fullName>
    </submittedName>
    <submittedName>
        <fullName evidence="5">Tetratricopeptide repeat protein</fullName>
    </submittedName>
</protein>
<reference evidence="8" key="1">
    <citation type="submission" date="2014-12" db="EMBL/GenBank/DDBJ databases">
        <title>Genome sequence of Clostridium beijerinckii strain 59B.</title>
        <authorList>
            <person name="Little G.T."/>
            <person name="Minton N.P."/>
        </authorList>
    </citation>
    <scope>NUCLEOTIDE SEQUENCE [LARGE SCALE GENOMIC DNA]</scope>
    <source>
        <strain evidence="8">59B</strain>
    </source>
</reference>
<reference evidence="7" key="4">
    <citation type="submission" date="2020-06" db="EMBL/GenBank/DDBJ databases">
        <title>Genomic insights into acetone-butanol-ethanol (ABE) fermentation by sequencing solventogenic clostridia strains.</title>
        <authorList>
            <person name="Brown S."/>
        </authorList>
    </citation>
    <scope>NUCLEOTIDE SEQUENCE</scope>
    <source>
        <strain evidence="7">DJ123</strain>
    </source>
</reference>
<dbReference type="PANTHER" id="PTHR12558:SF13">
    <property type="entry name" value="CELL DIVISION CYCLE PROTEIN 27 HOMOLOG"/>
    <property type="match status" value="1"/>
</dbReference>
<dbReference type="Pfam" id="PF12895">
    <property type="entry name" value="ANAPC3"/>
    <property type="match status" value="1"/>
</dbReference>
<reference evidence="5" key="3">
    <citation type="submission" date="2020-04" db="EMBL/GenBank/DDBJ databases">
        <authorList>
            <person name="Brown S."/>
        </authorList>
    </citation>
    <scope>NUCLEOTIDE SEQUENCE</scope>
    <source>
        <strain evidence="5">DJ015</strain>
    </source>
</reference>
<dbReference type="PANTHER" id="PTHR12558">
    <property type="entry name" value="CELL DIVISION CYCLE 16,23,27"/>
    <property type="match status" value="1"/>
</dbReference>
<sequence>MEDNQNIQDKIKSFLEENRINVKGGTITSEKQLSLVLNDLAMGDFKKGKLDKALYFTEKAAEFNKENYYSYFIKGLVCRKLGKNEDAIEAFNVYCKDSDDSLTHIYMGLSYAELGNIENALDHLRKGEKNISKNEKEDHKLLICATYECIGNIYLSKENIVEFNERDKYSMNYKSAVRYYKMALKINRKNPDLINRLAACYYHLEDLNKALYCYEQAAKIVEDKSMYVEAIKEMHEAGAKSEPAGF</sequence>
<evidence type="ECO:0000256" key="3">
    <source>
        <dbReference type="PROSITE-ProRule" id="PRU00339"/>
    </source>
</evidence>
<evidence type="ECO:0000313" key="8">
    <source>
        <dbReference type="Proteomes" id="UP000031866"/>
    </source>
</evidence>